<protein>
    <submittedName>
        <fullName evidence="4">Hemolysin XhlA</fullName>
    </submittedName>
</protein>
<keyword evidence="1" id="KW-0175">Coiled coil</keyword>
<evidence type="ECO:0000256" key="1">
    <source>
        <dbReference type="SAM" id="Coils"/>
    </source>
</evidence>
<evidence type="ECO:0000256" key="2">
    <source>
        <dbReference type="SAM" id="Phobius"/>
    </source>
</evidence>
<dbReference type="EMBL" id="CP017603">
    <property type="protein sequence ID" value="AOY77176.1"/>
    <property type="molecule type" value="Genomic_DNA"/>
</dbReference>
<evidence type="ECO:0000313" key="6">
    <source>
        <dbReference type="Proteomes" id="UP000192478"/>
    </source>
</evidence>
<sequence length="81" mass="9757">MEDRVCIEKHRSIEQRLNTQDRRLNNHSERIDKLEQHQSRTETKIENLCEQIKSLVTTIKWAMGLTITTLLGFFIWYIQNL</sequence>
<keyword evidence="2" id="KW-1133">Transmembrane helix</keyword>
<feature type="transmembrane region" description="Helical" evidence="2">
    <location>
        <begin position="61"/>
        <end position="78"/>
    </location>
</feature>
<reference evidence="3 5" key="1">
    <citation type="submission" date="2016-10" db="EMBL/GenBank/DDBJ databases">
        <title>Complete Genome Sequence of Acetogen Clostridium formicoaceticum ATCC 27076.</title>
        <authorList>
            <person name="Bao T."/>
            <person name="Cheng C."/>
            <person name="Zhao J."/>
            <person name="Yang S.-T."/>
            <person name="Wang J."/>
            <person name="Wang M."/>
        </authorList>
    </citation>
    <scope>NUCLEOTIDE SEQUENCE [LARGE SCALE GENOMIC DNA]</scope>
    <source>
        <strain evidence="3 5">ATCC 27076</strain>
    </source>
</reference>
<evidence type="ECO:0000313" key="4">
    <source>
        <dbReference type="EMBL" id="ARE87698.1"/>
    </source>
</evidence>
<dbReference type="Proteomes" id="UP000177894">
    <property type="component" value="Chromosome"/>
</dbReference>
<dbReference type="RefSeq" id="WP_070970111.1">
    <property type="nucleotide sequence ID" value="NZ_CP017603.1"/>
</dbReference>
<reference evidence="4 6" key="2">
    <citation type="submission" date="2017-03" db="EMBL/GenBank/DDBJ databases">
        <title>Complete sequence of Clostridium formicaceticum DSM 92.</title>
        <authorList>
            <person name="Poehlein A."/>
            <person name="Karl M."/>
            <person name="Bengelsdorf F.R."/>
            <person name="Duerre P."/>
            <person name="Daniel R."/>
        </authorList>
    </citation>
    <scope>NUCLEOTIDE SEQUENCE [LARGE SCALE GENOMIC DNA]</scope>
    <source>
        <strain evidence="4 6">DSM 92</strain>
    </source>
</reference>
<dbReference type="KEGG" id="cfm:BJL90_15770"/>
<gene>
    <name evidence="3" type="ORF">BJL90_15770</name>
    <name evidence="4" type="ORF">CLFO_20980</name>
</gene>
<dbReference type="AlphaFoldDB" id="A0AAC9RMH8"/>
<evidence type="ECO:0000313" key="3">
    <source>
        <dbReference type="EMBL" id="AOY77176.1"/>
    </source>
</evidence>
<dbReference type="InterPro" id="IPR019715">
    <property type="entry name" value="Haemolysin_XhlA"/>
</dbReference>
<keyword evidence="2" id="KW-0472">Membrane</keyword>
<keyword evidence="2" id="KW-0812">Transmembrane</keyword>
<keyword evidence="5" id="KW-1185">Reference proteome</keyword>
<feature type="coiled-coil region" evidence="1">
    <location>
        <begin position="10"/>
        <end position="51"/>
    </location>
</feature>
<dbReference type="Proteomes" id="UP000192478">
    <property type="component" value="Chromosome"/>
</dbReference>
<evidence type="ECO:0000313" key="5">
    <source>
        <dbReference type="Proteomes" id="UP000177894"/>
    </source>
</evidence>
<dbReference type="Pfam" id="PF10779">
    <property type="entry name" value="XhlA"/>
    <property type="match status" value="1"/>
</dbReference>
<accession>A0AAC9RMH8</accession>
<name>A0AAC9RMH8_9CLOT</name>
<organism evidence="4 6">
    <name type="scientific">Clostridium formicaceticum</name>
    <dbReference type="NCBI Taxonomy" id="1497"/>
    <lineage>
        <taxon>Bacteria</taxon>
        <taxon>Bacillati</taxon>
        <taxon>Bacillota</taxon>
        <taxon>Clostridia</taxon>
        <taxon>Eubacteriales</taxon>
        <taxon>Clostridiaceae</taxon>
        <taxon>Clostridium</taxon>
    </lineage>
</organism>
<dbReference type="EMBL" id="CP020559">
    <property type="protein sequence ID" value="ARE87698.1"/>
    <property type="molecule type" value="Genomic_DNA"/>
</dbReference>
<proteinExistence type="predicted"/>